<dbReference type="EMBL" id="JBEPMA010000001">
    <property type="protein sequence ID" value="MET3616598.1"/>
    <property type="molecule type" value="Genomic_DNA"/>
</dbReference>
<reference evidence="1 2" key="1">
    <citation type="submission" date="2024-06" db="EMBL/GenBank/DDBJ databases">
        <title>Genomic Encyclopedia of Type Strains, Phase IV (KMG-IV): sequencing the most valuable type-strain genomes for metagenomic binning, comparative biology and taxonomic classification.</title>
        <authorList>
            <person name="Goeker M."/>
        </authorList>
    </citation>
    <scope>NUCLEOTIDE SEQUENCE [LARGE SCALE GENOMIC DNA]</scope>
    <source>
        <strain evidence="1 2">DSM 21460</strain>
    </source>
</reference>
<comment type="caution">
    <text evidence="1">The sequence shown here is derived from an EMBL/GenBank/DDBJ whole genome shotgun (WGS) entry which is preliminary data.</text>
</comment>
<proteinExistence type="predicted"/>
<evidence type="ECO:0000313" key="1">
    <source>
        <dbReference type="EMBL" id="MET3616598.1"/>
    </source>
</evidence>
<dbReference type="RefSeq" id="WP_354366604.1">
    <property type="nucleotide sequence ID" value="NZ_JBEPMA010000001.1"/>
</dbReference>
<evidence type="ECO:0000313" key="2">
    <source>
        <dbReference type="Proteomes" id="UP001549162"/>
    </source>
</evidence>
<organism evidence="1 2">
    <name type="scientific">Peptoniphilus olsenii</name>
    <dbReference type="NCBI Taxonomy" id="411570"/>
    <lineage>
        <taxon>Bacteria</taxon>
        <taxon>Bacillati</taxon>
        <taxon>Bacillota</taxon>
        <taxon>Tissierellia</taxon>
        <taxon>Tissierellales</taxon>
        <taxon>Peptoniphilaceae</taxon>
        <taxon>Peptoniphilus</taxon>
    </lineage>
</organism>
<gene>
    <name evidence="1" type="ORF">ABID14_000218</name>
</gene>
<dbReference type="Proteomes" id="UP001549162">
    <property type="component" value="Unassembled WGS sequence"/>
</dbReference>
<keyword evidence="2" id="KW-1185">Reference proteome</keyword>
<name>A0ABV2J778_9FIRM</name>
<accession>A0ABV2J778</accession>
<sequence>MFEDLVPMDCFFESIYASQILETLKDAGFDDIDSSIKFIAVKEVMRLKNFCNTDFVPIRLYYLLYEMILGSFLERMFQSGKLPESFDFDSLGGRITLGDTSVELSDNSNINDMSEKKLMIWISSLKSNWQKEAITCRKLEW</sequence>
<protein>
    <submittedName>
        <fullName evidence="1">Uncharacterized protein</fullName>
    </submittedName>
</protein>